<sequence>MPVEKSVLIQYCDMQAEIKELRRLIKMTEERLEKIEKEGAVSDVVSGGMGGIQHFKVTGFPTPEHAKVEQLLVSRRQRLKMKETELLEITNQAEEYIESIEKSELRIMFRLYYIEGLTWMQVAYRMNDLFPKRKVAYTEENCRKRNFRFFEENLKMSPNVPSEYDKV</sequence>
<accession>A0A415G8E9</accession>
<evidence type="ECO:0000313" key="2">
    <source>
        <dbReference type="EMBL" id="RHK39955.1"/>
    </source>
</evidence>
<name>A0A415G8E9_9FIRM</name>
<proteinExistence type="predicted"/>
<evidence type="ECO:0000256" key="1">
    <source>
        <dbReference type="SAM" id="Coils"/>
    </source>
</evidence>
<evidence type="ECO:0008006" key="4">
    <source>
        <dbReference type="Google" id="ProtNLM"/>
    </source>
</evidence>
<organism evidence="2 3">
    <name type="scientific">Anaerobutyricum hallii</name>
    <dbReference type="NCBI Taxonomy" id="39488"/>
    <lineage>
        <taxon>Bacteria</taxon>
        <taxon>Bacillati</taxon>
        <taxon>Bacillota</taxon>
        <taxon>Clostridia</taxon>
        <taxon>Lachnospirales</taxon>
        <taxon>Lachnospiraceae</taxon>
        <taxon>Anaerobutyricum</taxon>
    </lineage>
</organism>
<reference evidence="2 3" key="1">
    <citation type="submission" date="2018-08" db="EMBL/GenBank/DDBJ databases">
        <title>A genome reference for cultivated species of the human gut microbiota.</title>
        <authorList>
            <person name="Zou Y."/>
            <person name="Xue W."/>
            <person name="Luo G."/>
        </authorList>
    </citation>
    <scope>NUCLEOTIDE SEQUENCE [LARGE SCALE GENOMIC DNA]</scope>
    <source>
        <strain evidence="2 3">AF45-14BH</strain>
    </source>
</reference>
<keyword evidence="1" id="KW-0175">Coiled coil</keyword>
<dbReference type="AlphaFoldDB" id="A0A415G8E9"/>
<feature type="coiled-coil region" evidence="1">
    <location>
        <begin position="79"/>
        <end position="106"/>
    </location>
</feature>
<evidence type="ECO:0000313" key="3">
    <source>
        <dbReference type="Proteomes" id="UP000283497"/>
    </source>
</evidence>
<protein>
    <recommendedName>
        <fullName evidence="4">DUF1492 domain-containing protein</fullName>
    </recommendedName>
</protein>
<gene>
    <name evidence="2" type="ORF">DW068_06160</name>
</gene>
<dbReference type="Proteomes" id="UP000283497">
    <property type="component" value="Unassembled WGS sequence"/>
</dbReference>
<comment type="caution">
    <text evidence="2">The sequence shown here is derived from an EMBL/GenBank/DDBJ whole genome shotgun (WGS) entry which is preliminary data.</text>
</comment>
<dbReference type="EMBL" id="QRNJ01000018">
    <property type="protein sequence ID" value="RHK39955.1"/>
    <property type="molecule type" value="Genomic_DNA"/>
</dbReference>